<keyword evidence="2 6" id="KW-0238">DNA-binding</keyword>
<keyword evidence="8" id="KW-1185">Reference proteome</keyword>
<dbReference type="InterPro" id="IPR036390">
    <property type="entry name" value="WH_DNA-bd_sf"/>
</dbReference>
<name>A0A9D2VFC0_9BURK</name>
<reference evidence="5" key="2">
    <citation type="journal article" date="2021" name="PeerJ">
        <title>Extensive microbial diversity within the chicken gut microbiome revealed by metagenomics and culture.</title>
        <authorList>
            <person name="Gilroy R."/>
            <person name="Ravi A."/>
            <person name="Getino M."/>
            <person name="Pursley I."/>
            <person name="Horton D.L."/>
            <person name="Alikhan N.F."/>
            <person name="Baker D."/>
            <person name="Gharbi K."/>
            <person name="Hall N."/>
            <person name="Watson M."/>
            <person name="Adriaenssens E.M."/>
            <person name="Foster-Nyarko E."/>
            <person name="Jarju S."/>
            <person name="Secka A."/>
            <person name="Antonio M."/>
            <person name="Oren A."/>
            <person name="Chaudhuri R.R."/>
            <person name="La Ragione R."/>
            <person name="Hildebrand F."/>
            <person name="Pallen M.J."/>
        </authorList>
    </citation>
    <scope>NUCLEOTIDE SEQUENCE</scope>
    <source>
        <strain evidence="5">CHK175-13533</strain>
    </source>
</reference>
<dbReference type="Pfam" id="PF00392">
    <property type="entry name" value="GntR"/>
    <property type="match status" value="1"/>
</dbReference>
<evidence type="ECO:0000313" key="5">
    <source>
        <dbReference type="EMBL" id="HJH23933.1"/>
    </source>
</evidence>
<sequence>MTTSSSTPRRADYALGLLNELLAQTPVGDKLKPERELAAEFGVSRRVIRDALDQLESQGRIVRTPGRGTVVQDHPSLQGSLRALGGEPAPQLPRAQEDKTLSQIESFTVPDAVILGSSPIDLMNARLVLEPAIAATAAMHASTQDIHSMQDLIERGRQAQTPHEWEHWDSALHQRIGDATHNQLLQYFYRVLSVARSQTEWGRLRQQTLNTKNQQLYSEQHAAILQAIQARAPQEAAECMRTHLHTVKRTLIDGIDL</sequence>
<dbReference type="InterPro" id="IPR008920">
    <property type="entry name" value="TF_FadR/GntR_C"/>
</dbReference>
<dbReference type="SUPFAM" id="SSF48008">
    <property type="entry name" value="GntR ligand-binding domain-like"/>
    <property type="match status" value="1"/>
</dbReference>
<dbReference type="PANTHER" id="PTHR43537:SF5">
    <property type="entry name" value="UXU OPERON TRANSCRIPTIONAL REGULATOR"/>
    <property type="match status" value="1"/>
</dbReference>
<accession>A0A9D2VFC0</accession>
<dbReference type="PRINTS" id="PR00035">
    <property type="entry name" value="HTHGNTR"/>
</dbReference>
<dbReference type="Gene3D" id="1.10.10.10">
    <property type="entry name" value="Winged helix-like DNA-binding domain superfamily/Winged helix DNA-binding domain"/>
    <property type="match status" value="1"/>
</dbReference>
<dbReference type="SMART" id="SM00345">
    <property type="entry name" value="HTH_GNTR"/>
    <property type="match status" value="1"/>
</dbReference>
<dbReference type="EMBL" id="JAATIZ010000003">
    <property type="protein sequence ID" value="NJB65327.1"/>
    <property type="molecule type" value="Genomic_DNA"/>
</dbReference>
<evidence type="ECO:0000313" key="8">
    <source>
        <dbReference type="Proteomes" id="UP000783934"/>
    </source>
</evidence>
<gene>
    <name evidence="6" type="ORF">GGR41_001576</name>
    <name evidence="5" type="ORF">K8U84_05190</name>
</gene>
<dbReference type="Pfam" id="PF07729">
    <property type="entry name" value="FCD"/>
    <property type="match status" value="1"/>
</dbReference>
<dbReference type="AlphaFoldDB" id="A0A9D2VFC0"/>
<evidence type="ECO:0000256" key="1">
    <source>
        <dbReference type="ARBA" id="ARBA00023015"/>
    </source>
</evidence>
<dbReference type="SMART" id="SM00895">
    <property type="entry name" value="FCD"/>
    <property type="match status" value="1"/>
</dbReference>
<evidence type="ECO:0000256" key="2">
    <source>
        <dbReference type="ARBA" id="ARBA00023125"/>
    </source>
</evidence>
<organism evidence="5 7">
    <name type="scientific">Paenalcaligenes hominis</name>
    <dbReference type="NCBI Taxonomy" id="643674"/>
    <lineage>
        <taxon>Bacteria</taxon>
        <taxon>Pseudomonadati</taxon>
        <taxon>Pseudomonadota</taxon>
        <taxon>Betaproteobacteria</taxon>
        <taxon>Burkholderiales</taxon>
        <taxon>Alcaligenaceae</taxon>
        <taxon>Paenalcaligenes</taxon>
    </lineage>
</organism>
<evidence type="ECO:0000259" key="4">
    <source>
        <dbReference type="PROSITE" id="PS50949"/>
    </source>
</evidence>
<dbReference type="CDD" id="cd07377">
    <property type="entry name" value="WHTH_GntR"/>
    <property type="match status" value="1"/>
</dbReference>
<dbReference type="EMBL" id="DYTQ01000059">
    <property type="protein sequence ID" value="HJH23933.1"/>
    <property type="molecule type" value="Genomic_DNA"/>
</dbReference>
<dbReference type="InterPro" id="IPR036388">
    <property type="entry name" value="WH-like_DNA-bd_sf"/>
</dbReference>
<proteinExistence type="predicted"/>
<dbReference type="Gene3D" id="1.20.120.530">
    <property type="entry name" value="GntR ligand-binding domain-like"/>
    <property type="match status" value="1"/>
</dbReference>
<dbReference type="InterPro" id="IPR011711">
    <property type="entry name" value="GntR_C"/>
</dbReference>
<dbReference type="RefSeq" id="WP_167661383.1">
    <property type="nucleotide sequence ID" value="NZ_BMCQ01000006.1"/>
</dbReference>
<dbReference type="GO" id="GO:0003677">
    <property type="term" value="F:DNA binding"/>
    <property type="evidence" value="ECO:0007669"/>
    <property type="project" value="UniProtKB-KW"/>
</dbReference>
<feature type="domain" description="HTH gntR-type" evidence="4">
    <location>
        <begin position="7"/>
        <end position="74"/>
    </location>
</feature>
<dbReference type="PANTHER" id="PTHR43537">
    <property type="entry name" value="TRANSCRIPTIONAL REGULATOR, GNTR FAMILY"/>
    <property type="match status" value="1"/>
</dbReference>
<keyword evidence="1" id="KW-0805">Transcription regulation</keyword>
<protein>
    <submittedName>
        <fullName evidence="6">DNA-binding FadR family transcriptional regulator</fullName>
    </submittedName>
    <submittedName>
        <fullName evidence="5">FCD domain-containing protein</fullName>
    </submittedName>
</protein>
<dbReference type="Proteomes" id="UP000783934">
    <property type="component" value="Unassembled WGS sequence"/>
</dbReference>
<comment type="caution">
    <text evidence="5">The sequence shown here is derived from an EMBL/GenBank/DDBJ whole genome shotgun (WGS) entry which is preliminary data.</text>
</comment>
<evidence type="ECO:0000313" key="7">
    <source>
        <dbReference type="Proteomes" id="UP000700248"/>
    </source>
</evidence>
<dbReference type="InterPro" id="IPR000524">
    <property type="entry name" value="Tscrpt_reg_HTH_GntR"/>
</dbReference>
<keyword evidence="3" id="KW-0804">Transcription</keyword>
<reference evidence="6 8" key="1">
    <citation type="submission" date="2020-03" db="EMBL/GenBank/DDBJ databases">
        <title>Genomic Encyclopedia of Type Strains, Phase IV (KMG-IV): sequencing the most valuable type-strain genomes for metagenomic binning, comparative biology and taxonomic classification.</title>
        <authorList>
            <person name="Goeker M."/>
        </authorList>
    </citation>
    <scope>NUCLEOTIDE SEQUENCE [LARGE SCALE GENOMIC DNA]</scope>
    <source>
        <strain evidence="6 8">DSM 26613</strain>
    </source>
</reference>
<evidence type="ECO:0000256" key="3">
    <source>
        <dbReference type="ARBA" id="ARBA00023163"/>
    </source>
</evidence>
<dbReference type="GO" id="GO:0003700">
    <property type="term" value="F:DNA-binding transcription factor activity"/>
    <property type="evidence" value="ECO:0007669"/>
    <property type="project" value="InterPro"/>
</dbReference>
<dbReference type="SUPFAM" id="SSF46785">
    <property type="entry name" value="Winged helix' DNA-binding domain"/>
    <property type="match status" value="1"/>
</dbReference>
<evidence type="ECO:0000313" key="6">
    <source>
        <dbReference type="EMBL" id="NJB65327.1"/>
    </source>
</evidence>
<dbReference type="Proteomes" id="UP000700248">
    <property type="component" value="Unassembled WGS sequence"/>
</dbReference>
<dbReference type="PROSITE" id="PS50949">
    <property type="entry name" value="HTH_GNTR"/>
    <property type="match status" value="1"/>
</dbReference>
<reference evidence="5" key="3">
    <citation type="submission" date="2021-09" db="EMBL/GenBank/DDBJ databases">
        <authorList>
            <person name="Gilroy R."/>
        </authorList>
    </citation>
    <scope>NUCLEOTIDE SEQUENCE</scope>
    <source>
        <strain evidence="5">CHK175-13533</strain>
    </source>
</reference>